<dbReference type="AlphaFoldDB" id="A0A061DMU0"/>
<proteinExistence type="predicted"/>
<keyword evidence="2" id="KW-1185">Reference proteome</keyword>
<evidence type="ECO:0000313" key="2">
    <source>
        <dbReference type="Proteomes" id="UP000026915"/>
    </source>
</evidence>
<reference evidence="1 2" key="1">
    <citation type="journal article" date="2013" name="Genome Biol.">
        <title>The genome sequence of the most widely cultivated cacao type and its use to identify candidate genes regulating pod color.</title>
        <authorList>
            <person name="Motamayor J.C."/>
            <person name="Mockaitis K."/>
            <person name="Schmutz J."/>
            <person name="Haiminen N."/>
            <person name="Iii D.L."/>
            <person name="Cornejo O."/>
            <person name="Findley S.D."/>
            <person name="Zheng P."/>
            <person name="Utro F."/>
            <person name="Royaert S."/>
            <person name="Saski C."/>
            <person name="Jenkins J."/>
            <person name="Podicheti R."/>
            <person name="Zhao M."/>
            <person name="Scheffler B.E."/>
            <person name="Stack J.C."/>
            <person name="Feltus F.A."/>
            <person name="Mustiga G.M."/>
            <person name="Amores F."/>
            <person name="Phillips W."/>
            <person name="Marelli J.P."/>
            <person name="May G.D."/>
            <person name="Shapiro H."/>
            <person name="Ma J."/>
            <person name="Bustamante C.D."/>
            <person name="Schnell R.J."/>
            <person name="Main D."/>
            <person name="Gilbert D."/>
            <person name="Parida L."/>
            <person name="Kuhn D.N."/>
        </authorList>
    </citation>
    <scope>NUCLEOTIDE SEQUENCE [LARGE SCALE GENOMIC DNA]</scope>
    <source>
        <strain evidence="2">cv. Matina 1-6</strain>
    </source>
</reference>
<name>A0A061DMU0_THECC</name>
<organism evidence="1 2">
    <name type="scientific">Theobroma cacao</name>
    <name type="common">Cacao</name>
    <name type="synonym">Cocoa</name>
    <dbReference type="NCBI Taxonomy" id="3641"/>
    <lineage>
        <taxon>Eukaryota</taxon>
        <taxon>Viridiplantae</taxon>
        <taxon>Streptophyta</taxon>
        <taxon>Embryophyta</taxon>
        <taxon>Tracheophyta</taxon>
        <taxon>Spermatophyta</taxon>
        <taxon>Magnoliopsida</taxon>
        <taxon>eudicotyledons</taxon>
        <taxon>Gunneridae</taxon>
        <taxon>Pentapetalae</taxon>
        <taxon>rosids</taxon>
        <taxon>malvids</taxon>
        <taxon>Malvales</taxon>
        <taxon>Malvaceae</taxon>
        <taxon>Byttnerioideae</taxon>
        <taxon>Theobroma</taxon>
    </lineage>
</organism>
<dbReference type="Gramene" id="EOX93712">
    <property type="protein sequence ID" value="EOX93712"/>
    <property type="gene ID" value="TCM_002639"/>
</dbReference>
<dbReference type="Proteomes" id="UP000026915">
    <property type="component" value="Chromosome 1"/>
</dbReference>
<sequence>MFLQEISKFPLFQLVQLERVQNLWIVRTMSFGCNSTALGSMETEFMEFNDIYIILRLKTAWYFLNYFTLRFDTLSIDNEREHARWHSCKDMDVYKRALYRCHMICTKLSFLNFLVCCCNG</sequence>
<gene>
    <name evidence="1" type="ORF">TCM_002639</name>
</gene>
<protein>
    <submittedName>
        <fullName evidence="1">Uncharacterized protein</fullName>
    </submittedName>
</protein>
<dbReference type="EMBL" id="CM001879">
    <property type="protein sequence ID" value="EOX93712.1"/>
    <property type="molecule type" value="Genomic_DNA"/>
</dbReference>
<evidence type="ECO:0000313" key="1">
    <source>
        <dbReference type="EMBL" id="EOX93712.1"/>
    </source>
</evidence>
<dbReference type="HOGENOM" id="CLU_2053917_0_0_1"/>
<accession>A0A061DMU0</accession>
<dbReference type="InParanoid" id="A0A061DMU0"/>